<feature type="compositionally biased region" description="Low complexity" evidence="1">
    <location>
        <begin position="199"/>
        <end position="210"/>
    </location>
</feature>
<dbReference type="InterPro" id="IPR039931">
    <property type="entry name" value="EEIG1/2-like"/>
</dbReference>
<feature type="compositionally biased region" description="Low complexity" evidence="1">
    <location>
        <begin position="615"/>
        <end position="639"/>
    </location>
</feature>
<dbReference type="PROSITE" id="PS51840">
    <property type="entry name" value="C2_NT"/>
    <property type="match status" value="1"/>
</dbReference>
<evidence type="ECO:0000256" key="1">
    <source>
        <dbReference type="SAM" id="MobiDB-lite"/>
    </source>
</evidence>
<accession>J5TJJ2</accession>
<dbReference type="KEGG" id="tasa:A1Q1_07583"/>
<dbReference type="OrthoDB" id="3365224at2759"/>
<dbReference type="Pfam" id="PF10358">
    <property type="entry name" value="NT-C2"/>
    <property type="match status" value="1"/>
</dbReference>
<feature type="compositionally biased region" description="Low complexity" evidence="1">
    <location>
        <begin position="474"/>
        <end position="496"/>
    </location>
</feature>
<dbReference type="Proteomes" id="UP000002748">
    <property type="component" value="Unassembled WGS sequence"/>
</dbReference>
<feature type="region of interest" description="Disordered" evidence="1">
    <location>
        <begin position="615"/>
        <end position="643"/>
    </location>
</feature>
<feature type="compositionally biased region" description="Gly residues" evidence="1">
    <location>
        <begin position="232"/>
        <end position="244"/>
    </location>
</feature>
<proteinExistence type="predicted"/>
<dbReference type="RefSeq" id="XP_014182451.1">
    <property type="nucleotide sequence ID" value="XM_014326976.1"/>
</dbReference>
<dbReference type="PANTHER" id="PTHR21456:SF1">
    <property type="entry name" value="C2 NT-TYPE DOMAIN-CONTAINING PROTEIN"/>
    <property type="match status" value="1"/>
</dbReference>
<reference evidence="3 4" key="1">
    <citation type="journal article" date="2012" name="Eukaryot. Cell">
        <title>Draft genome sequence of CBS 2479, the standard type strain of Trichosporon asahii.</title>
        <authorList>
            <person name="Yang R.Y."/>
            <person name="Li H.T."/>
            <person name="Zhu H."/>
            <person name="Zhou G.P."/>
            <person name="Wang M."/>
            <person name="Wang L."/>
        </authorList>
    </citation>
    <scope>NUCLEOTIDE SEQUENCE [LARGE SCALE GENOMIC DNA]</scope>
    <source>
        <strain evidence="4">ATCC 90039 / CBS 2479 / JCM 2466 / KCTC 7840 / NCYC 2677 / UAMH 7654</strain>
    </source>
</reference>
<protein>
    <recommendedName>
        <fullName evidence="2">C2 NT-type domain-containing protein</fullName>
    </recommendedName>
</protein>
<dbReference type="HOGENOM" id="CLU_353429_0_0_1"/>
<dbReference type="EMBL" id="ALBS01000069">
    <property type="protein sequence ID" value="EJT51226.1"/>
    <property type="molecule type" value="Genomic_DNA"/>
</dbReference>
<dbReference type="PANTHER" id="PTHR21456">
    <property type="entry name" value="FAMILY WITH SEQUENCE SIMILARITY 102"/>
    <property type="match status" value="1"/>
</dbReference>
<evidence type="ECO:0000313" key="4">
    <source>
        <dbReference type="Proteomes" id="UP000002748"/>
    </source>
</evidence>
<evidence type="ECO:0000313" key="3">
    <source>
        <dbReference type="EMBL" id="EJT51226.1"/>
    </source>
</evidence>
<sequence>MTLPPSSSRAGSIRSTATSTASTSTPVQRSATSSSLRRQPQHANTISHKLRHLFDSSPTATFLAAVTVHELTNVPQVSGDFAIRWKFRGSRPLDADKMLQHPTPRVTGREALQARANARGTGTPTSQPPLPARMAADAASIRSSVHSSTSGSNLANRTIRHAASLPLPRSREHKFSDPPGTPEKRRSVLVEEPQDFGNATPMTPATPDTATDPERTSPASSREHSMYSDGSHGSGTPGASGAGGLKIRTTSIADSGRGRESRASMRSDVSTEASASTSHASPTASTGAASALSGARGAVYSLTTAHYDSKDRKGTIPPAPVRAHAVAWEYAIQHVLRLPLGKAVPTADVSLSRLPASQKTNPRKMLPILGHGPMSDSSLRLEVLQVHNGEREGTVLGHVNVDLAPFADQGPTARRYLLMNSRTNATLRISVDMRCIGGDTQWITPPFAEGHLTDLTDLTGREEEYAELQLMPTRSISSTASDSSRASKASRPSFRSTRSNISLNQQQVNQVTQMTKHRYHSYEYHLRPEHRRHHHHHHHHHHHGHDDEQGQGQGTQRAATVPIDSRATTLDASTSDDAPLSPVLSKNQIVASPLQTPALPPTLSPVTSKSGEYFSLSPTLSPVTPRSPSSPSSPHSPHTSHARYDSTVSALDSLGLSMSRHSPAGFIRATSPIMEYESMQPDLVIESCFNPAPAAELGPFTYTQDSESEAFYPAPSSSHSSGDQQASTWEEHHGQAPAYDEDGNPIEPTAVEQPPDSDADGETKAHARWRKIKARIHHHQLECGGNGSEQSSQRG</sequence>
<feature type="compositionally biased region" description="Low complexity" evidence="1">
    <location>
        <begin position="1"/>
        <end position="25"/>
    </location>
</feature>
<evidence type="ECO:0000259" key="2">
    <source>
        <dbReference type="PROSITE" id="PS51840"/>
    </source>
</evidence>
<feature type="compositionally biased region" description="Basic and acidic residues" evidence="1">
    <location>
        <begin position="256"/>
        <end position="265"/>
    </location>
</feature>
<comment type="caution">
    <text evidence="3">The sequence shown here is derived from an EMBL/GenBank/DDBJ whole genome shotgun (WGS) entry which is preliminary data.</text>
</comment>
<feature type="region of interest" description="Disordered" evidence="1">
    <location>
        <begin position="531"/>
        <end position="558"/>
    </location>
</feature>
<feature type="compositionally biased region" description="Basic residues" evidence="1">
    <location>
        <begin position="766"/>
        <end position="778"/>
    </location>
</feature>
<feature type="region of interest" description="Disordered" evidence="1">
    <location>
        <begin position="1"/>
        <end position="43"/>
    </location>
</feature>
<feature type="compositionally biased region" description="Polar residues" evidence="1">
    <location>
        <begin position="26"/>
        <end position="43"/>
    </location>
</feature>
<feature type="compositionally biased region" description="Polar residues" evidence="1">
    <location>
        <begin position="141"/>
        <end position="156"/>
    </location>
</feature>
<dbReference type="VEuPathDB" id="FungiDB:A1Q1_07583"/>
<feature type="region of interest" description="Disordered" evidence="1">
    <location>
        <begin position="114"/>
        <end position="289"/>
    </location>
</feature>
<name>J5TJJ2_TRIAS</name>
<feature type="compositionally biased region" description="Low complexity" evidence="1">
    <location>
        <begin position="504"/>
        <end position="514"/>
    </location>
</feature>
<feature type="compositionally biased region" description="Low complexity" evidence="1">
    <location>
        <begin position="270"/>
        <end position="289"/>
    </location>
</feature>
<feature type="region of interest" description="Disordered" evidence="1">
    <location>
        <begin position="469"/>
        <end position="514"/>
    </location>
</feature>
<organism evidence="3 4">
    <name type="scientific">Trichosporon asahii var. asahii (strain ATCC 90039 / CBS 2479 / JCM 2466 / KCTC 7840 / NBRC 103889/ NCYC 2677 / UAMH 7654)</name>
    <name type="common">Yeast</name>
    <dbReference type="NCBI Taxonomy" id="1186058"/>
    <lineage>
        <taxon>Eukaryota</taxon>
        <taxon>Fungi</taxon>
        <taxon>Dikarya</taxon>
        <taxon>Basidiomycota</taxon>
        <taxon>Agaricomycotina</taxon>
        <taxon>Tremellomycetes</taxon>
        <taxon>Trichosporonales</taxon>
        <taxon>Trichosporonaceae</taxon>
        <taxon>Trichosporon</taxon>
    </lineage>
</organism>
<dbReference type="InterPro" id="IPR019448">
    <property type="entry name" value="NT-C2"/>
</dbReference>
<dbReference type="AlphaFoldDB" id="J5TJJ2"/>
<feature type="region of interest" description="Disordered" evidence="1">
    <location>
        <begin position="707"/>
        <end position="795"/>
    </location>
</feature>
<gene>
    <name evidence="3" type="ORF">A1Q1_07583</name>
</gene>
<dbReference type="GeneID" id="25991095"/>
<feature type="compositionally biased region" description="Basic residues" evidence="1">
    <location>
        <begin position="531"/>
        <end position="543"/>
    </location>
</feature>
<feature type="domain" description="C2 NT-type" evidence="2">
    <location>
        <begin position="52"/>
        <end position="435"/>
    </location>
</feature>
<feature type="compositionally biased region" description="Basic and acidic residues" evidence="1">
    <location>
        <begin position="169"/>
        <end position="189"/>
    </location>
</feature>